<evidence type="ECO:0000259" key="3">
    <source>
        <dbReference type="Pfam" id="PF03781"/>
    </source>
</evidence>
<evidence type="ECO:0000256" key="1">
    <source>
        <dbReference type="SAM" id="MobiDB-lite"/>
    </source>
</evidence>
<feature type="domain" description="Sulfatase-modifying factor enzyme-like" evidence="3">
    <location>
        <begin position="83"/>
        <end position="352"/>
    </location>
</feature>
<dbReference type="PANTHER" id="PTHR23150:SF19">
    <property type="entry name" value="FORMYLGLYCINE-GENERATING ENZYME"/>
    <property type="match status" value="1"/>
</dbReference>
<dbReference type="InterPro" id="IPR005532">
    <property type="entry name" value="SUMF_dom"/>
</dbReference>
<dbReference type="InterPro" id="IPR016187">
    <property type="entry name" value="CTDL_fold"/>
</dbReference>
<feature type="signal peptide" evidence="2">
    <location>
        <begin position="1"/>
        <end position="23"/>
    </location>
</feature>
<feature type="compositionally biased region" description="Basic and acidic residues" evidence="1">
    <location>
        <begin position="152"/>
        <end position="166"/>
    </location>
</feature>
<dbReference type="PANTHER" id="PTHR23150">
    <property type="entry name" value="SULFATASE MODIFYING FACTOR 1, 2"/>
    <property type="match status" value="1"/>
</dbReference>
<sequence>MNVSSRIALILPLVSLISLNCHADEKAVSITPVGSVGDQPAPEFLDLTKTIHAAIVKKAAEQEAGEMKAYTETAPEAEDAEFEMLPIPGGTFTMGSPEGEEGRKADEGPQREIKIEPFWMGKVEVTWDLYRQFMDNENLNYVTRNKNGSLNRDNDRQTPEPNKAEGDETLVDILSQPTAPFHVMHFNMGNGAGYSEDYPACSMTQHAASKFCEWLSAQTGHYYRLPTEAEWEYACRAGSKTAYSFGDDASKLEEYAWFRKNARIDAVYEYEYQPVGEKKPNAWGLHDMHGNVAEWVIDSYQTSYAKVPNGTLNPVQLSKDRYPRVVRGGHFEMDADGLRSAARHPSHPSWKENDPQAPRSIWYHTKARWLGFRIVRPAKIPPVEEMHLLWNTGPGEL</sequence>
<dbReference type="GO" id="GO:0120147">
    <property type="term" value="F:formylglycine-generating oxidase activity"/>
    <property type="evidence" value="ECO:0007669"/>
    <property type="project" value="TreeGrafter"/>
</dbReference>
<dbReference type="EMBL" id="JAENIG010000007">
    <property type="protein sequence ID" value="MBK1855566.1"/>
    <property type="molecule type" value="Genomic_DNA"/>
</dbReference>
<dbReference type="InterPro" id="IPR042095">
    <property type="entry name" value="SUMF_sf"/>
</dbReference>
<dbReference type="Proteomes" id="UP000634206">
    <property type="component" value="Unassembled WGS sequence"/>
</dbReference>
<accession>A0AAE2VCZ9</accession>
<keyword evidence="2" id="KW-0732">Signal</keyword>
<keyword evidence="5" id="KW-1185">Reference proteome</keyword>
<protein>
    <submittedName>
        <fullName evidence="4">Formylglycine-generating enzyme family protein</fullName>
    </submittedName>
</protein>
<evidence type="ECO:0000256" key="2">
    <source>
        <dbReference type="SAM" id="SignalP"/>
    </source>
</evidence>
<evidence type="ECO:0000313" key="5">
    <source>
        <dbReference type="Proteomes" id="UP000634206"/>
    </source>
</evidence>
<feature type="chain" id="PRO_5042111148" evidence="2">
    <location>
        <begin position="24"/>
        <end position="397"/>
    </location>
</feature>
<gene>
    <name evidence="4" type="ORF">JIN83_11390</name>
</gene>
<dbReference type="Pfam" id="PF03781">
    <property type="entry name" value="FGE-sulfatase"/>
    <property type="match status" value="1"/>
</dbReference>
<dbReference type="Gene3D" id="3.90.1580.10">
    <property type="entry name" value="paralog of FGE (formylglycine-generating enzyme)"/>
    <property type="match status" value="1"/>
</dbReference>
<organism evidence="4 5">
    <name type="scientific">Oceaniferula flava</name>
    <dbReference type="NCBI Taxonomy" id="2800421"/>
    <lineage>
        <taxon>Bacteria</taxon>
        <taxon>Pseudomonadati</taxon>
        <taxon>Verrucomicrobiota</taxon>
        <taxon>Verrucomicrobiia</taxon>
        <taxon>Verrucomicrobiales</taxon>
        <taxon>Verrucomicrobiaceae</taxon>
        <taxon>Oceaniferula</taxon>
    </lineage>
</organism>
<reference evidence="4" key="1">
    <citation type="submission" date="2021-01" db="EMBL/GenBank/DDBJ databases">
        <title>Modified the classification status of verrucomicrobia.</title>
        <authorList>
            <person name="Feng X."/>
        </authorList>
    </citation>
    <scope>NUCLEOTIDE SEQUENCE</scope>
    <source>
        <strain evidence="4">5K15</strain>
    </source>
</reference>
<feature type="region of interest" description="Disordered" evidence="1">
    <location>
        <begin position="143"/>
        <end position="167"/>
    </location>
</feature>
<name>A0AAE2VCZ9_9BACT</name>
<dbReference type="SUPFAM" id="SSF56436">
    <property type="entry name" value="C-type lectin-like"/>
    <property type="match status" value="1"/>
</dbReference>
<dbReference type="InterPro" id="IPR051043">
    <property type="entry name" value="Sulfatase_Mod_Factor_Kinase"/>
</dbReference>
<evidence type="ECO:0000313" key="4">
    <source>
        <dbReference type="EMBL" id="MBK1855566.1"/>
    </source>
</evidence>
<dbReference type="RefSeq" id="WP_309490179.1">
    <property type="nucleotide sequence ID" value="NZ_JAENIG010000007.1"/>
</dbReference>
<dbReference type="AlphaFoldDB" id="A0AAE2VCZ9"/>
<proteinExistence type="predicted"/>
<comment type="caution">
    <text evidence="4">The sequence shown here is derived from an EMBL/GenBank/DDBJ whole genome shotgun (WGS) entry which is preliminary data.</text>
</comment>